<feature type="compositionally biased region" description="Basic and acidic residues" evidence="2">
    <location>
        <begin position="156"/>
        <end position="167"/>
    </location>
</feature>
<feature type="region of interest" description="Disordered" evidence="2">
    <location>
        <begin position="35"/>
        <end position="67"/>
    </location>
</feature>
<feature type="region of interest" description="Disordered" evidence="2">
    <location>
        <begin position="284"/>
        <end position="385"/>
    </location>
</feature>
<evidence type="ECO:0008006" key="5">
    <source>
        <dbReference type="Google" id="ProtNLM"/>
    </source>
</evidence>
<dbReference type="AlphaFoldDB" id="R7S1V8"/>
<dbReference type="EMBL" id="JH687559">
    <property type="protein sequence ID" value="EIN03747.1"/>
    <property type="molecule type" value="Genomic_DNA"/>
</dbReference>
<dbReference type="HOGENOM" id="CLU_721907_0_0_1"/>
<dbReference type="OrthoDB" id="333551at2759"/>
<dbReference type="GeneID" id="18876215"/>
<feature type="region of interest" description="Disordered" evidence="2">
    <location>
        <begin position="130"/>
        <end position="240"/>
    </location>
</feature>
<protein>
    <recommendedName>
        <fullName evidence="5">Coiled-coil domain-containing protein 174</fullName>
    </recommendedName>
</protein>
<feature type="compositionally biased region" description="Basic and acidic residues" evidence="2">
    <location>
        <begin position="196"/>
        <end position="220"/>
    </location>
</feature>
<evidence type="ECO:0000313" key="4">
    <source>
        <dbReference type="Proteomes" id="UP000054196"/>
    </source>
</evidence>
<organism evidence="3 4">
    <name type="scientific">Punctularia strigosozonata (strain HHB-11173)</name>
    <name type="common">White-rot fungus</name>
    <dbReference type="NCBI Taxonomy" id="741275"/>
    <lineage>
        <taxon>Eukaryota</taxon>
        <taxon>Fungi</taxon>
        <taxon>Dikarya</taxon>
        <taxon>Basidiomycota</taxon>
        <taxon>Agaricomycotina</taxon>
        <taxon>Agaricomycetes</taxon>
        <taxon>Corticiales</taxon>
        <taxon>Punctulariaceae</taxon>
        <taxon>Punctularia</taxon>
    </lineage>
</organism>
<dbReference type="InterPro" id="IPR025066">
    <property type="entry name" value="CCDC174-like"/>
</dbReference>
<dbReference type="Pfam" id="PF13300">
    <property type="entry name" value="DUF4078"/>
    <property type="match status" value="1"/>
</dbReference>
<feature type="compositionally biased region" description="Polar residues" evidence="2">
    <location>
        <begin position="174"/>
        <end position="184"/>
    </location>
</feature>
<evidence type="ECO:0000256" key="2">
    <source>
        <dbReference type="SAM" id="MobiDB-lite"/>
    </source>
</evidence>
<dbReference type="KEGG" id="psq:PUNSTDRAFT_109149"/>
<keyword evidence="1" id="KW-0175">Coiled coil</keyword>
<evidence type="ECO:0000256" key="1">
    <source>
        <dbReference type="ARBA" id="ARBA00023054"/>
    </source>
</evidence>
<sequence length="426" mass="47130">MASKNKARAAGVSASSFTDLQAELARKKEAFAKAKAAGQTATASSPIFGGEKKATSKPTVWARQNKGVKNRAARDLEIEAVSKPTLKSARAVLERKAKIYEKLQKGKTGGLTEAQYNSLLVDFDSKVQDVYESDSDDVDESVTVPRPPPGAEGDSLVEHEDEFERTRMIPRSELPSTSRSSGLNDTEDPLVEYEDEFGRMRTARRSEVPRDLLPKPKPEEIPDDDSVLYNPTHHFPVYQPDPDRVAAIEKELAEANAPLNVHYDAAREVRAKGAGFYQFSADEETRRRQMEELKQTRLETERARREAGAVDLKPGETEGLRDEEGEGEGLKRSRAMEKRKRELEERRRLLDAKRRKVKSGPAVGDEPVMASMPSESSTQQPVALAQAQIDPFAALEAQVSSTQPRPVSAADDFLAQLERDVLGGKT</sequence>
<name>R7S1V8_PUNST</name>
<dbReference type="eggNOG" id="ENOG502S3J6">
    <property type="taxonomic scope" value="Eukaryota"/>
</dbReference>
<dbReference type="PANTHER" id="PTHR15885">
    <property type="entry name" value="COILED-COIL DOMAIN-CONTAINING PROTEIN 174"/>
    <property type="match status" value="1"/>
</dbReference>
<feature type="compositionally biased region" description="Acidic residues" evidence="2">
    <location>
        <begin position="185"/>
        <end position="195"/>
    </location>
</feature>
<dbReference type="PANTHER" id="PTHR15885:SF1">
    <property type="entry name" value="COILED-COIL DOMAIN-CONTAINING PROTEIN 174"/>
    <property type="match status" value="1"/>
</dbReference>
<proteinExistence type="predicted"/>
<accession>R7S1V8</accession>
<dbReference type="RefSeq" id="XP_007389032.1">
    <property type="nucleotide sequence ID" value="XM_007388970.1"/>
</dbReference>
<feature type="compositionally biased region" description="Basic and acidic residues" evidence="2">
    <location>
        <begin position="284"/>
        <end position="352"/>
    </location>
</feature>
<gene>
    <name evidence="3" type="ORF">PUNSTDRAFT_109149</name>
</gene>
<dbReference type="Proteomes" id="UP000054196">
    <property type="component" value="Unassembled WGS sequence"/>
</dbReference>
<dbReference type="GO" id="GO:0005634">
    <property type="term" value="C:nucleus"/>
    <property type="evidence" value="ECO:0007669"/>
    <property type="project" value="TreeGrafter"/>
</dbReference>
<keyword evidence="4" id="KW-1185">Reference proteome</keyword>
<dbReference type="OMA" id="HNKGAQK"/>
<evidence type="ECO:0000313" key="3">
    <source>
        <dbReference type="EMBL" id="EIN03747.1"/>
    </source>
</evidence>
<reference evidence="4" key="1">
    <citation type="journal article" date="2012" name="Science">
        <title>The Paleozoic origin of enzymatic lignin decomposition reconstructed from 31 fungal genomes.</title>
        <authorList>
            <person name="Floudas D."/>
            <person name="Binder M."/>
            <person name="Riley R."/>
            <person name="Barry K."/>
            <person name="Blanchette R.A."/>
            <person name="Henrissat B."/>
            <person name="Martinez A.T."/>
            <person name="Otillar R."/>
            <person name="Spatafora J.W."/>
            <person name="Yadav J.S."/>
            <person name="Aerts A."/>
            <person name="Benoit I."/>
            <person name="Boyd A."/>
            <person name="Carlson A."/>
            <person name="Copeland A."/>
            <person name="Coutinho P.M."/>
            <person name="de Vries R.P."/>
            <person name="Ferreira P."/>
            <person name="Findley K."/>
            <person name="Foster B."/>
            <person name="Gaskell J."/>
            <person name="Glotzer D."/>
            <person name="Gorecki P."/>
            <person name="Heitman J."/>
            <person name="Hesse C."/>
            <person name="Hori C."/>
            <person name="Igarashi K."/>
            <person name="Jurgens J.A."/>
            <person name="Kallen N."/>
            <person name="Kersten P."/>
            <person name="Kohler A."/>
            <person name="Kuees U."/>
            <person name="Kumar T.K.A."/>
            <person name="Kuo A."/>
            <person name="LaButti K."/>
            <person name="Larrondo L.F."/>
            <person name="Lindquist E."/>
            <person name="Ling A."/>
            <person name="Lombard V."/>
            <person name="Lucas S."/>
            <person name="Lundell T."/>
            <person name="Martin R."/>
            <person name="McLaughlin D.J."/>
            <person name="Morgenstern I."/>
            <person name="Morin E."/>
            <person name="Murat C."/>
            <person name="Nagy L.G."/>
            <person name="Nolan M."/>
            <person name="Ohm R.A."/>
            <person name="Patyshakuliyeva A."/>
            <person name="Rokas A."/>
            <person name="Ruiz-Duenas F.J."/>
            <person name="Sabat G."/>
            <person name="Salamov A."/>
            <person name="Samejima M."/>
            <person name="Schmutz J."/>
            <person name="Slot J.C."/>
            <person name="St John F."/>
            <person name="Stenlid J."/>
            <person name="Sun H."/>
            <person name="Sun S."/>
            <person name="Syed K."/>
            <person name="Tsang A."/>
            <person name="Wiebenga A."/>
            <person name="Young D."/>
            <person name="Pisabarro A."/>
            <person name="Eastwood D.C."/>
            <person name="Martin F."/>
            <person name="Cullen D."/>
            <person name="Grigoriev I.V."/>
            <person name="Hibbett D.S."/>
        </authorList>
    </citation>
    <scope>NUCLEOTIDE SEQUENCE [LARGE SCALE GENOMIC DNA]</scope>
    <source>
        <strain evidence="4">HHB-11173 SS5</strain>
    </source>
</reference>
<feature type="compositionally biased region" description="Acidic residues" evidence="2">
    <location>
        <begin position="131"/>
        <end position="140"/>
    </location>
</feature>